<dbReference type="GO" id="GO:0007018">
    <property type="term" value="P:microtubule-based movement"/>
    <property type="evidence" value="ECO:0007669"/>
    <property type="project" value="InterPro"/>
</dbReference>
<keyword evidence="1" id="KW-0493">Microtubule</keyword>
<evidence type="ECO:0000256" key="7">
    <source>
        <dbReference type="PROSITE-ProRule" id="PRU00283"/>
    </source>
</evidence>
<protein>
    <submittedName>
        <fullName evidence="9">Kinesin motor domain protein</fullName>
    </submittedName>
</protein>
<dbReference type="PRINTS" id="PR00380">
    <property type="entry name" value="KINESINHEAVY"/>
</dbReference>
<dbReference type="InterPro" id="IPR019821">
    <property type="entry name" value="Kinesin_motor_CS"/>
</dbReference>
<dbReference type="InterPro" id="IPR036961">
    <property type="entry name" value="Kinesin_motor_dom_sf"/>
</dbReference>
<dbReference type="GO" id="GO:0005524">
    <property type="term" value="F:ATP binding"/>
    <property type="evidence" value="ECO:0007669"/>
    <property type="project" value="UniProtKB-KW"/>
</dbReference>
<dbReference type="SUPFAM" id="SSF52540">
    <property type="entry name" value="P-loop containing nucleoside triphosphate hydrolases"/>
    <property type="match status" value="1"/>
</dbReference>
<evidence type="ECO:0000256" key="1">
    <source>
        <dbReference type="ARBA" id="ARBA00022701"/>
    </source>
</evidence>
<evidence type="ECO:0000313" key="10">
    <source>
        <dbReference type="Proteomes" id="UP000008983"/>
    </source>
</evidence>
<dbReference type="eggNOG" id="KOG4280">
    <property type="taxonomic scope" value="Eukaryota"/>
</dbReference>
<dbReference type="InParanoid" id="G0R6F6"/>
<dbReference type="STRING" id="857967.G0R6F6"/>
<reference evidence="9 10" key="1">
    <citation type="submission" date="2011-07" db="EMBL/GenBank/DDBJ databases">
        <authorList>
            <person name="Coyne R."/>
            <person name="Brami D."/>
            <person name="Johnson J."/>
            <person name="Hostetler J."/>
            <person name="Hannick L."/>
            <person name="Clark T."/>
            <person name="Cassidy-Hanley D."/>
            <person name="Inman J."/>
        </authorList>
    </citation>
    <scope>NUCLEOTIDE SEQUENCE [LARGE SCALE GENOMIC DNA]</scope>
    <source>
        <strain evidence="9 10">G5</strain>
    </source>
</reference>
<dbReference type="RefSeq" id="XP_004023841.1">
    <property type="nucleotide sequence ID" value="XM_004023792.1"/>
</dbReference>
<accession>G0R6F6</accession>
<proteinExistence type="inferred from homology"/>
<evidence type="ECO:0000313" key="9">
    <source>
        <dbReference type="EMBL" id="EGR26957.1"/>
    </source>
</evidence>
<dbReference type="GO" id="GO:0008017">
    <property type="term" value="F:microtubule binding"/>
    <property type="evidence" value="ECO:0007669"/>
    <property type="project" value="InterPro"/>
</dbReference>
<keyword evidence="5" id="KW-0505">Motor protein</keyword>
<feature type="domain" description="Kinesin motor" evidence="8">
    <location>
        <begin position="1"/>
        <end position="233"/>
    </location>
</feature>
<gene>
    <name evidence="9" type="ORF">IMG5_204080</name>
</gene>
<dbReference type="Proteomes" id="UP000008983">
    <property type="component" value="Unassembled WGS sequence"/>
</dbReference>
<dbReference type="Gene3D" id="3.40.850.10">
    <property type="entry name" value="Kinesin motor domain"/>
    <property type="match status" value="1"/>
</dbReference>
<organism evidence="9 10">
    <name type="scientific">Ichthyophthirius multifiliis</name>
    <name type="common">White spot disease agent</name>
    <name type="synonym">Ich</name>
    <dbReference type="NCBI Taxonomy" id="5932"/>
    <lineage>
        <taxon>Eukaryota</taxon>
        <taxon>Sar</taxon>
        <taxon>Alveolata</taxon>
        <taxon>Ciliophora</taxon>
        <taxon>Intramacronucleata</taxon>
        <taxon>Oligohymenophorea</taxon>
        <taxon>Hymenostomatida</taxon>
        <taxon>Ophryoglenina</taxon>
        <taxon>Ichthyophthirius</taxon>
    </lineage>
</organism>
<dbReference type="GO" id="GO:0005874">
    <property type="term" value="C:microtubule"/>
    <property type="evidence" value="ECO:0007669"/>
    <property type="project" value="UniProtKB-KW"/>
</dbReference>
<dbReference type="PANTHER" id="PTHR37739">
    <property type="entry name" value="KINESIN-LIKE PROTEIN KIN-12D"/>
    <property type="match status" value="1"/>
</dbReference>
<evidence type="ECO:0000256" key="6">
    <source>
        <dbReference type="ARBA" id="ARBA00034488"/>
    </source>
</evidence>
<dbReference type="GO" id="GO:0003777">
    <property type="term" value="F:microtubule motor activity"/>
    <property type="evidence" value="ECO:0007669"/>
    <property type="project" value="InterPro"/>
</dbReference>
<dbReference type="PROSITE" id="PS50067">
    <property type="entry name" value="KINESIN_MOTOR_2"/>
    <property type="match status" value="1"/>
</dbReference>
<evidence type="ECO:0000256" key="2">
    <source>
        <dbReference type="ARBA" id="ARBA00022741"/>
    </source>
</evidence>
<keyword evidence="2" id="KW-0547">Nucleotide-binding</keyword>
<comment type="similarity">
    <text evidence="6">Belongs to the TRAFAC class myosin-kinesin ATPase superfamily. Kinesin family. KIN-12 subfamily.</text>
</comment>
<keyword evidence="4" id="KW-0175">Coiled coil</keyword>
<dbReference type="EMBL" id="GL984396">
    <property type="protein sequence ID" value="EGR26957.1"/>
    <property type="molecule type" value="Genomic_DNA"/>
</dbReference>
<dbReference type="SMART" id="SM00129">
    <property type="entry name" value="KISc"/>
    <property type="match status" value="1"/>
</dbReference>
<dbReference type="InterPro" id="IPR044986">
    <property type="entry name" value="KIF15/KIN-12"/>
</dbReference>
<keyword evidence="10" id="KW-1185">Reference proteome</keyword>
<dbReference type="PROSITE" id="PS00411">
    <property type="entry name" value="KINESIN_MOTOR_1"/>
    <property type="match status" value="1"/>
</dbReference>
<dbReference type="InterPro" id="IPR001752">
    <property type="entry name" value="Kinesin_motor_dom"/>
</dbReference>
<dbReference type="Pfam" id="PF00225">
    <property type="entry name" value="Kinesin"/>
    <property type="match status" value="1"/>
</dbReference>
<dbReference type="PANTHER" id="PTHR37739:SF8">
    <property type="entry name" value="KINESIN-LIKE PROTEIN KIN-12D"/>
    <property type="match status" value="1"/>
</dbReference>
<dbReference type="AlphaFoldDB" id="G0R6F6"/>
<evidence type="ECO:0000256" key="5">
    <source>
        <dbReference type="ARBA" id="ARBA00023175"/>
    </source>
</evidence>
<sequence length="233" mass="27535">MLGKLNQLDQIQLQQHQITENIHNGLQMRVFDYIFRLLNQAEKRKEIEYIISCSYLEIYNEQIYDLLSLNYDTLQLREDIQKGIYVENLTQEVISSSRDAVSMLVKGQQKRHVGMTNMNEYSSRSHSVFCLSVQQKIQQQNYEVAHVKDSKIYFVDLAGSERQKQAVSAGERLKEAQNINKSLTTLGLVINALAEQFSNGKQRHIPYRDSQTYFFTQRFFRWKFKNFYDCYVQ</sequence>
<dbReference type="OrthoDB" id="3176171at2759"/>
<comment type="caution">
    <text evidence="7">Lacks conserved residue(s) required for the propagation of feature annotation.</text>
</comment>
<dbReference type="GeneID" id="14903005"/>
<name>G0R6F6_ICHMU</name>
<keyword evidence="3" id="KW-0067">ATP-binding</keyword>
<evidence type="ECO:0000256" key="3">
    <source>
        <dbReference type="ARBA" id="ARBA00022840"/>
    </source>
</evidence>
<dbReference type="OMA" id="YLMDSCH"/>
<evidence type="ECO:0000256" key="4">
    <source>
        <dbReference type="ARBA" id="ARBA00023054"/>
    </source>
</evidence>
<evidence type="ECO:0000259" key="8">
    <source>
        <dbReference type="PROSITE" id="PS50067"/>
    </source>
</evidence>
<dbReference type="InterPro" id="IPR027417">
    <property type="entry name" value="P-loop_NTPase"/>
</dbReference>